<dbReference type="RefSeq" id="WP_094404947.1">
    <property type="nucleotide sequence ID" value="NZ_NMVO01000004.1"/>
</dbReference>
<dbReference type="Gene3D" id="1.20.1270.210">
    <property type="match status" value="1"/>
</dbReference>
<comment type="caution">
    <text evidence="2">The sequence shown here is derived from an EMBL/GenBank/DDBJ whole genome shotgun (WGS) entry which is preliminary data.</text>
</comment>
<evidence type="ECO:0000313" key="2">
    <source>
        <dbReference type="EMBL" id="OYO16283.1"/>
    </source>
</evidence>
<organism evidence="2 3">
    <name type="scientific">Enemella evansiae</name>
    <dbReference type="NCBI Taxonomy" id="2016499"/>
    <lineage>
        <taxon>Bacteria</taxon>
        <taxon>Bacillati</taxon>
        <taxon>Actinomycetota</taxon>
        <taxon>Actinomycetes</taxon>
        <taxon>Propionibacteriales</taxon>
        <taxon>Propionibacteriaceae</taxon>
        <taxon>Enemella</taxon>
    </lineage>
</organism>
<evidence type="ECO:0000256" key="1">
    <source>
        <dbReference type="SAM" id="MobiDB-lite"/>
    </source>
</evidence>
<gene>
    <name evidence="2" type="ORF">CGZ94_04910</name>
</gene>
<protein>
    <submittedName>
        <fullName evidence="2">Phage portal protein</fullName>
    </submittedName>
</protein>
<dbReference type="Gene3D" id="3.40.140.120">
    <property type="match status" value="1"/>
</dbReference>
<keyword evidence="3" id="KW-1185">Reference proteome</keyword>
<accession>A0A255GPG0</accession>
<evidence type="ECO:0000313" key="3">
    <source>
        <dbReference type="Proteomes" id="UP000215896"/>
    </source>
</evidence>
<proteinExistence type="predicted"/>
<dbReference type="Proteomes" id="UP000215896">
    <property type="component" value="Unassembled WGS sequence"/>
</dbReference>
<name>A0A255GPG0_9ACTN</name>
<sequence length="397" mass="43539">MAGWITRTLSALRDAFDVSPALRAHTYATTAAIPDYNRRVWVDPTQSAATIPAVYRALDVLVGSVGQLTLKSTDHAGQRVNNQLVRRPSLTLSRAEWLGQIVLAMATDGNAFLHTRRAPNGEVLELEVWAPATVLPDLDARTGRETGYWRNGKRYPARDVLHLTKMRLPGQVRGLGPIQAAQATLRGALDMRDTMGAWFDTTGQPAGVLTSDQQLSSADALAYRRAWNNLDAEGEPITTEDNPSRVKVLGKGLRYEPILLKPSDALWLEAQSYTTLEVARLFGIPASLMLASPEGDSQTYANVEQEWIGFIRFTLMAYLRPVEEALSALLEIDVRFVVDALLRTDTKSRYEAHAVALSNGFLTVNEVRALEGLPPLDGGDQPRRPAIPASTQKATTS</sequence>
<dbReference type="NCBIfam" id="TIGR01537">
    <property type="entry name" value="portal_HK97"/>
    <property type="match status" value="1"/>
</dbReference>
<feature type="region of interest" description="Disordered" evidence="1">
    <location>
        <begin position="373"/>
        <end position="397"/>
    </location>
</feature>
<dbReference type="InterPro" id="IPR006427">
    <property type="entry name" value="Portal_HK97"/>
</dbReference>
<reference evidence="2 3" key="1">
    <citation type="submission" date="2017-07" db="EMBL/GenBank/DDBJ databases">
        <title>Draft whole genome sequences of clinical Proprionibacteriaceae strains.</title>
        <authorList>
            <person name="Bernier A.-M."/>
            <person name="Bernard K."/>
            <person name="Domingo M.-C."/>
        </authorList>
    </citation>
    <scope>NUCLEOTIDE SEQUENCE [LARGE SCALE GENOMIC DNA]</scope>
    <source>
        <strain evidence="2 3">NML 030167</strain>
    </source>
</reference>
<dbReference type="InterPro" id="IPR006944">
    <property type="entry name" value="Phage/GTA_portal"/>
</dbReference>
<dbReference type="Pfam" id="PF04860">
    <property type="entry name" value="Phage_portal"/>
    <property type="match status" value="1"/>
</dbReference>
<dbReference type="EMBL" id="NMVO01000004">
    <property type="protein sequence ID" value="OYO16283.1"/>
    <property type="molecule type" value="Genomic_DNA"/>
</dbReference>
<dbReference type="OrthoDB" id="9765386at2"/>
<dbReference type="Gene3D" id="3.30.1120.70">
    <property type="match status" value="1"/>
</dbReference>
<dbReference type="AlphaFoldDB" id="A0A255GPG0"/>